<protein>
    <submittedName>
        <fullName evidence="1">S-adenosyl-L-methionine-dependent methyltransferase</fullName>
    </submittedName>
</protein>
<keyword evidence="1" id="KW-0489">Methyltransferase</keyword>
<dbReference type="EMBL" id="KK088416">
    <property type="protein sequence ID" value="EYE97142.1"/>
    <property type="molecule type" value="Genomic_DNA"/>
</dbReference>
<name>A0A017SJP9_ASPRC</name>
<dbReference type="Gene3D" id="3.40.50.150">
    <property type="entry name" value="Vaccinia Virus protein VP39"/>
    <property type="match status" value="1"/>
</dbReference>
<dbReference type="RefSeq" id="XP_040640830.1">
    <property type="nucleotide sequence ID" value="XM_040785383.1"/>
</dbReference>
<sequence>MAVNNIRSSEIEPEPIAAAVPLQGYSIEAESESFDTDSAVDDDDSLSSTTSISSSVIDYVYENGRRYHSFREGEYLFPNDEDEQDRLDMVHHIFRLMLGGNLYKAPISNSPQRILDIGTGTGIYAIQIADEFPCSDVLGIDLSPIQPGWVSPNCRFIVDDVEAEWPYTKDGAFDYIHQRNMVGSIADWDRLFQQAFRHTKPGGYIELQEFRVWFHSQDGELPEDSNIQIWQRALLDGTVSFGKPINIIEKLAAKVKDAGFVRVQEDVLKIPIGSWPKDEKLKEIGRYMQVHAMESVEPLTLALFTRILGWSELECRVLIAKTREEFKTTRRQLYVYAHFIYGQKPDDQKKHGTQHS</sequence>
<dbReference type="PANTHER" id="PTHR43591">
    <property type="entry name" value="METHYLTRANSFERASE"/>
    <property type="match status" value="1"/>
</dbReference>
<dbReference type="GO" id="GO:0008168">
    <property type="term" value="F:methyltransferase activity"/>
    <property type="evidence" value="ECO:0007669"/>
    <property type="project" value="UniProtKB-KW"/>
</dbReference>
<dbReference type="GO" id="GO:0032259">
    <property type="term" value="P:methylation"/>
    <property type="evidence" value="ECO:0007669"/>
    <property type="project" value="UniProtKB-KW"/>
</dbReference>
<proteinExistence type="predicted"/>
<gene>
    <name evidence="1" type="ORF">EURHEDRAFT_474353</name>
</gene>
<dbReference type="HOGENOM" id="CLU_010595_7_1_1"/>
<dbReference type="STRING" id="1388766.A0A017SJP9"/>
<keyword evidence="2" id="KW-1185">Reference proteome</keyword>
<evidence type="ECO:0000313" key="1">
    <source>
        <dbReference type="EMBL" id="EYE97142.1"/>
    </source>
</evidence>
<accession>A0A017SJP9</accession>
<dbReference type="GeneID" id="63700507"/>
<organism evidence="1 2">
    <name type="scientific">Aspergillus ruber (strain CBS 135680)</name>
    <dbReference type="NCBI Taxonomy" id="1388766"/>
    <lineage>
        <taxon>Eukaryota</taxon>
        <taxon>Fungi</taxon>
        <taxon>Dikarya</taxon>
        <taxon>Ascomycota</taxon>
        <taxon>Pezizomycotina</taxon>
        <taxon>Eurotiomycetes</taxon>
        <taxon>Eurotiomycetidae</taxon>
        <taxon>Eurotiales</taxon>
        <taxon>Aspergillaceae</taxon>
        <taxon>Aspergillus</taxon>
        <taxon>Aspergillus subgen. Aspergillus</taxon>
    </lineage>
</organism>
<dbReference type="InterPro" id="IPR029063">
    <property type="entry name" value="SAM-dependent_MTases_sf"/>
</dbReference>
<evidence type="ECO:0000313" key="2">
    <source>
        <dbReference type="Proteomes" id="UP000019804"/>
    </source>
</evidence>
<dbReference type="PANTHER" id="PTHR43591:SF10">
    <property type="entry name" value="ABC TRANSMEMBRANE TYPE-1 DOMAIN-CONTAINING PROTEIN-RELATED"/>
    <property type="match status" value="1"/>
</dbReference>
<dbReference type="CDD" id="cd02440">
    <property type="entry name" value="AdoMet_MTases"/>
    <property type="match status" value="1"/>
</dbReference>
<dbReference type="Pfam" id="PF13489">
    <property type="entry name" value="Methyltransf_23"/>
    <property type="match status" value="1"/>
</dbReference>
<reference evidence="2" key="1">
    <citation type="journal article" date="2014" name="Nat. Commun.">
        <title>Genomic adaptations of the halophilic Dead Sea filamentous fungus Eurotium rubrum.</title>
        <authorList>
            <person name="Kis-Papo T."/>
            <person name="Weig A.R."/>
            <person name="Riley R."/>
            <person name="Persoh D."/>
            <person name="Salamov A."/>
            <person name="Sun H."/>
            <person name="Lipzen A."/>
            <person name="Wasser S.P."/>
            <person name="Rambold G."/>
            <person name="Grigoriev I.V."/>
            <person name="Nevo E."/>
        </authorList>
    </citation>
    <scope>NUCLEOTIDE SEQUENCE [LARGE SCALE GENOMIC DNA]</scope>
    <source>
        <strain evidence="2">CBS 135680</strain>
    </source>
</reference>
<dbReference type="SUPFAM" id="SSF53335">
    <property type="entry name" value="S-adenosyl-L-methionine-dependent methyltransferases"/>
    <property type="match status" value="1"/>
</dbReference>
<dbReference type="Proteomes" id="UP000019804">
    <property type="component" value="Unassembled WGS sequence"/>
</dbReference>
<keyword evidence="1" id="KW-0808">Transferase</keyword>
<dbReference type="AlphaFoldDB" id="A0A017SJP9"/>
<dbReference type="OrthoDB" id="2013972at2759"/>